<evidence type="ECO:0000313" key="11">
    <source>
        <dbReference type="Proteomes" id="UP000034164"/>
    </source>
</evidence>
<keyword evidence="2 6" id="KW-0808">Transferase</keyword>
<accession>A0A0G2J340</accession>
<organism evidence="10 11">
    <name type="scientific">[Emmonsia] crescens</name>
    <dbReference type="NCBI Taxonomy" id="73230"/>
    <lineage>
        <taxon>Eukaryota</taxon>
        <taxon>Fungi</taxon>
        <taxon>Dikarya</taxon>
        <taxon>Ascomycota</taxon>
        <taxon>Pezizomycotina</taxon>
        <taxon>Eurotiomycetes</taxon>
        <taxon>Eurotiomycetidae</taxon>
        <taxon>Onygenales</taxon>
        <taxon>Ajellomycetaceae</taxon>
        <taxon>Emergomyces</taxon>
    </lineage>
</organism>
<sequence length="622" mass="67175">MAGALSRMNRRMRSFFRNIMALLKRMMTMLPSQLRDATSSSTRRESFSSAKRRRQSLDDLSQEVDRLFTGHLNVSNLLSMSKKIRAQIDICAKSSPICMLPSFNHTLPTGKESGTYLAMDLGGSTFRVALVELSGGGKMRIIRMTTSAIDETVKLLEGKAFFVWMAGKIEEMLSGGEEKYGMDSVPLPMGLSWSFPIDQTSIRSGRVIAMGKGFLCSNGTVGDDLSELIMEACRQRNLNVRIDAIVNDSSSTLLSRAYENASTRVSLILGTGTNAAIHFPVHAIGLDKFGTRPAEWFAQADHVIVNTELSMFGGGGVLPTTRWDDDLNQTHLKPDYQPLEYMCTGRYLGEIVRLITVEAVKTAGLFGGVLPESMRSPYTFDTSIAAFIQQDTSPSLSSSSAYLQKHHTFAAAPPSPADLLFLQQVCTFVTRRAAAYLAAAIHALWCLRNNSEAPALPPTPDSAASPTSSSNGSDNDNDNGDLELPTSLNKIPTTTTTAAAATTIINHSATKNVTIACDGAVINKYPGFHDQCQQFLNELTLQQQQQDPSRPSSRPGRRPSSSRPISPPDSATTSPSKQATMTSSVITTGTPPPPPCIITLERATESAIFGAAVAVAVAVSEN</sequence>
<evidence type="ECO:0000256" key="4">
    <source>
        <dbReference type="ARBA" id="ARBA00022777"/>
    </source>
</evidence>
<dbReference type="GO" id="GO:0006013">
    <property type="term" value="P:mannose metabolic process"/>
    <property type="evidence" value="ECO:0007669"/>
    <property type="project" value="TreeGrafter"/>
</dbReference>
<dbReference type="Proteomes" id="UP000034164">
    <property type="component" value="Unassembled WGS sequence"/>
</dbReference>
<keyword evidence="5 6" id="KW-0067">ATP-binding</keyword>
<feature type="region of interest" description="Disordered" evidence="7">
    <location>
        <begin position="33"/>
        <end position="55"/>
    </location>
</feature>
<reference evidence="11" key="1">
    <citation type="journal article" date="2015" name="PLoS Genet.">
        <title>The dynamic genome and transcriptome of the human fungal pathogen Blastomyces and close relative Emmonsia.</title>
        <authorList>
            <person name="Munoz J.F."/>
            <person name="Gauthier G.M."/>
            <person name="Desjardins C.A."/>
            <person name="Gallo J.E."/>
            <person name="Holder J."/>
            <person name="Sullivan T.D."/>
            <person name="Marty A.J."/>
            <person name="Carmen J.C."/>
            <person name="Chen Z."/>
            <person name="Ding L."/>
            <person name="Gujja S."/>
            <person name="Magrini V."/>
            <person name="Misas E."/>
            <person name="Mitreva M."/>
            <person name="Priest M."/>
            <person name="Saif S."/>
            <person name="Whiston E.A."/>
            <person name="Young S."/>
            <person name="Zeng Q."/>
            <person name="Goldman W.E."/>
            <person name="Mardis E.R."/>
            <person name="Taylor J.W."/>
            <person name="McEwen J.G."/>
            <person name="Clay O.K."/>
            <person name="Klein B.S."/>
            <person name="Cuomo C.A."/>
        </authorList>
    </citation>
    <scope>NUCLEOTIDE SEQUENCE [LARGE SCALE GENOMIC DNA]</scope>
    <source>
        <strain evidence="11">UAMH 3008</strain>
    </source>
</reference>
<dbReference type="GO" id="GO:0006006">
    <property type="term" value="P:glucose metabolic process"/>
    <property type="evidence" value="ECO:0007669"/>
    <property type="project" value="TreeGrafter"/>
</dbReference>
<dbReference type="GO" id="GO:0019158">
    <property type="term" value="F:mannokinase activity"/>
    <property type="evidence" value="ECO:0007669"/>
    <property type="project" value="TreeGrafter"/>
</dbReference>
<evidence type="ECO:0000256" key="2">
    <source>
        <dbReference type="ARBA" id="ARBA00022679"/>
    </source>
</evidence>
<dbReference type="GO" id="GO:0008865">
    <property type="term" value="F:fructokinase activity"/>
    <property type="evidence" value="ECO:0007669"/>
    <property type="project" value="TreeGrafter"/>
</dbReference>
<dbReference type="InterPro" id="IPR043129">
    <property type="entry name" value="ATPase_NBD"/>
</dbReference>
<dbReference type="VEuPathDB" id="FungiDB:EMCG_01362"/>
<feature type="compositionally biased region" description="Polar residues" evidence="7">
    <location>
        <begin position="571"/>
        <end position="585"/>
    </location>
</feature>
<dbReference type="PANTHER" id="PTHR19443">
    <property type="entry name" value="HEXOKINASE"/>
    <property type="match status" value="1"/>
</dbReference>
<dbReference type="UniPathway" id="UPA00109">
    <property type="reaction ID" value="UER00180"/>
</dbReference>
<dbReference type="GO" id="GO:0005739">
    <property type="term" value="C:mitochondrion"/>
    <property type="evidence" value="ECO:0007669"/>
    <property type="project" value="TreeGrafter"/>
</dbReference>
<evidence type="ECO:0000256" key="5">
    <source>
        <dbReference type="ARBA" id="ARBA00022840"/>
    </source>
</evidence>
<keyword evidence="3 6" id="KW-0547">Nucleotide-binding</keyword>
<dbReference type="GO" id="GO:0006096">
    <property type="term" value="P:glycolytic process"/>
    <property type="evidence" value="ECO:0007669"/>
    <property type="project" value="UniProtKB-UniPathway"/>
</dbReference>
<feature type="domain" description="Hexokinase N-terminal" evidence="8">
    <location>
        <begin position="80"/>
        <end position="258"/>
    </location>
</feature>
<dbReference type="Pfam" id="PF00349">
    <property type="entry name" value="Hexokinase_1"/>
    <property type="match status" value="1"/>
</dbReference>
<dbReference type="Gene3D" id="3.40.367.20">
    <property type="match status" value="1"/>
</dbReference>
<evidence type="ECO:0000256" key="3">
    <source>
        <dbReference type="ARBA" id="ARBA00022741"/>
    </source>
</evidence>
<dbReference type="EC" id="2.7.1.-" evidence="6"/>
<feature type="region of interest" description="Disordered" evidence="7">
    <location>
        <begin position="455"/>
        <end position="490"/>
    </location>
</feature>
<dbReference type="GO" id="GO:0005829">
    <property type="term" value="C:cytosol"/>
    <property type="evidence" value="ECO:0007669"/>
    <property type="project" value="TreeGrafter"/>
</dbReference>
<dbReference type="AlphaFoldDB" id="A0A0G2J340"/>
<dbReference type="InterPro" id="IPR022672">
    <property type="entry name" value="Hexokinase_N"/>
</dbReference>
<evidence type="ECO:0000256" key="7">
    <source>
        <dbReference type="SAM" id="MobiDB-lite"/>
    </source>
</evidence>
<protein>
    <recommendedName>
        <fullName evidence="6">Phosphotransferase</fullName>
        <ecNumber evidence="6">2.7.1.-</ecNumber>
    </recommendedName>
</protein>
<dbReference type="Pfam" id="PF03727">
    <property type="entry name" value="Hexokinase_2"/>
    <property type="match status" value="2"/>
</dbReference>
<evidence type="ECO:0000313" key="10">
    <source>
        <dbReference type="EMBL" id="KKZ64674.1"/>
    </source>
</evidence>
<dbReference type="InterPro" id="IPR001312">
    <property type="entry name" value="Hexokinase"/>
</dbReference>
<evidence type="ECO:0000256" key="6">
    <source>
        <dbReference type="RuleBase" id="RU362007"/>
    </source>
</evidence>
<proteinExistence type="inferred from homology"/>
<keyword evidence="4 6" id="KW-0418">Kinase</keyword>
<feature type="compositionally biased region" description="Low complexity" evidence="7">
    <location>
        <begin position="461"/>
        <end position="474"/>
    </location>
</feature>
<gene>
    <name evidence="10" type="ORF">EMCG_01362</name>
</gene>
<keyword evidence="6" id="KW-0324">Glycolysis</keyword>
<comment type="caution">
    <text evidence="10">The sequence shown here is derived from an EMBL/GenBank/DDBJ whole genome shotgun (WGS) entry which is preliminary data.</text>
</comment>
<dbReference type="EMBL" id="LCZI01000757">
    <property type="protein sequence ID" value="KKZ64674.1"/>
    <property type="molecule type" value="Genomic_DNA"/>
</dbReference>
<dbReference type="InterPro" id="IPR022673">
    <property type="entry name" value="Hexokinase_C"/>
</dbReference>
<evidence type="ECO:0000259" key="8">
    <source>
        <dbReference type="Pfam" id="PF00349"/>
    </source>
</evidence>
<comment type="similarity">
    <text evidence="1 6">Belongs to the hexokinase family.</text>
</comment>
<dbReference type="PRINTS" id="PR00475">
    <property type="entry name" value="HEXOKINASE"/>
</dbReference>
<dbReference type="GO" id="GO:0001678">
    <property type="term" value="P:intracellular glucose homeostasis"/>
    <property type="evidence" value="ECO:0007669"/>
    <property type="project" value="InterPro"/>
</dbReference>
<dbReference type="GO" id="GO:0005536">
    <property type="term" value="F:D-glucose binding"/>
    <property type="evidence" value="ECO:0007669"/>
    <property type="project" value="InterPro"/>
</dbReference>
<feature type="compositionally biased region" description="Low complexity" evidence="7">
    <location>
        <begin position="542"/>
        <end position="570"/>
    </location>
</feature>
<dbReference type="GO" id="GO:0005524">
    <property type="term" value="F:ATP binding"/>
    <property type="evidence" value="ECO:0007669"/>
    <property type="project" value="UniProtKB-UniRule"/>
</dbReference>
<name>A0A0G2J340_9EURO</name>
<evidence type="ECO:0000256" key="1">
    <source>
        <dbReference type="ARBA" id="ARBA00009225"/>
    </source>
</evidence>
<dbReference type="Gene3D" id="3.30.420.40">
    <property type="match status" value="1"/>
</dbReference>
<evidence type="ECO:0000259" key="9">
    <source>
        <dbReference type="Pfam" id="PF03727"/>
    </source>
</evidence>
<feature type="domain" description="Hexokinase C-terminal" evidence="9">
    <location>
        <begin position="265"/>
        <end position="449"/>
    </location>
</feature>
<dbReference type="SUPFAM" id="SSF53067">
    <property type="entry name" value="Actin-like ATPase domain"/>
    <property type="match status" value="2"/>
</dbReference>
<dbReference type="GO" id="GO:0004340">
    <property type="term" value="F:glucokinase activity"/>
    <property type="evidence" value="ECO:0007669"/>
    <property type="project" value="TreeGrafter"/>
</dbReference>
<dbReference type="PROSITE" id="PS51748">
    <property type="entry name" value="HEXOKINASE_2"/>
    <property type="match status" value="1"/>
</dbReference>
<dbReference type="PANTHER" id="PTHR19443:SF24">
    <property type="entry name" value="PHOSPHOTRANSFERASE"/>
    <property type="match status" value="1"/>
</dbReference>
<feature type="domain" description="Hexokinase C-terminal" evidence="9">
    <location>
        <begin position="497"/>
        <end position="545"/>
    </location>
</feature>
<dbReference type="OrthoDB" id="419537at2759"/>
<feature type="region of interest" description="Disordered" evidence="7">
    <location>
        <begin position="541"/>
        <end position="597"/>
    </location>
</feature>